<organism evidence="1 2">
    <name type="scientific">Euroglyphus maynei</name>
    <name type="common">Mayne's house dust mite</name>
    <dbReference type="NCBI Taxonomy" id="6958"/>
    <lineage>
        <taxon>Eukaryota</taxon>
        <taxon>Metazoa</taxon>
        <taxon>Ecdysozoa</taxon>
        <taxon>Arthropoda</taxon>
        <taxon>Chelicerata</taxon>
        <taxon>Arachnida</taxon>
        <taxon>Acari</taxon>
        <taxon>Acariformes</taxon>
        <taxon>Sarcoptiformes</taxon>
        <taxon>Astigmata</taxon>
        <taxon>Psoroptidia</taxon>
        <taxon>Analgoidea</taxon>
        <taxon>Pyroglyphidae</taxon>
        <taxon>Pyroglyphinae</taxon>
        <taxon>Euroglyphus</taxon>
    </lineage>
</organism>
<dbReference type="Gene3D" id="6.10.250.370">
    <property type="match status" value="1"/>
</dbReference>
<accession>A0A1Y3BMS8</accession>
<reference evidence="1 2" key="1">
    <citation type="submission" date="2017-03" db="EMBL/GenBank/DDBJ databases">
        <title>Genome Survey of Euroglyphus maynei.</title>
        <authorList>
            <person name="Arlian L.G."/>
            <person name="Morgan M.S."/>
            <person name="Rider S.D."/>
        </authorList>
    </citation>
    <scope>NUCLEOTIDE SEQUENCE [LARGE SCALE GENOMIC DNA]</scope>
    <source>
        <strain evidence="1">Arlian Lab</strain>
        <tissue evidence="1">Whole body</tissue>
    </source>
</reference>
<dbReference type="Proteomes" id="UP000194236">
    <property type="component" value="Unassembled WGS sequence"/>
</dbReference>
<name>A0A1Y3BMS8_EURMA</name>
<proteinExistence type="predicted"/>
<gene>
    <name evidence="1" type="ORF">BLA29_014782</name>
</gene>
<feature type="non-terminal residue" evidence="1">
    <location>
        <position position="1"/>
    </location>
</feature>
<protein>
    <submittedName>
        <fullName evidence="1">Uncharacterized protein</fullName>
    </submittedName>
</protein>
<comment type="caution">
    <text evidence="1">The sequence shown here is derived from an EMBL/GenBank/DDBJ whole genome shotgun (WGS) entry which is preliminary data.</text>
</comment>
<dbReference type="AlphaFoldDB" id="A0A1Y3BMS8"/>
<dbReference type="EMBL" id="MUJZ01009262">
    <property type="protein sequence ID" value="OTF82270.1"/>
    <property type="molecule type" value="Genomic_DNA"/>
</dbReference>
<sequence length="58" mass="6357">GNTGGTSSATDTNTITKEHIRLSLLSAVEDKIKARSKEMLSQHKAEIDVLKRTSNFLN</sequence>
<evidence type="ECO:0000313" key="2">
    <source>
        <dbReference type="Proteomes" id="UP000194236"/>
    </source>
</evidence>
<keyword evidence="2" id="KW-1185">Reference proteome</keyword>
<evidence type="ECO:0000313" key="1">
    <source>
        <dbReference type="EMBL" id="OTF82270.1"/>
    </source>
</evidence>
<dbReference type="OrthoDB" id="306304at2759"/>